<name>A0A2N4TJG2_RALPI</name>
<evidence type="ECO:0000313" key="2">
    <source>
        <dbReference type="Proteomes" id="UP000234456"/>
    </source>
</evidence>
<sequence length="136" mass="14603">MNLYLIAAFAIAVGGGAALLRRKRRQGSLHALSERESLSDAEIYKQFYAGGNFDEAAVRAVWNEIAETLRVPADKLRPTDKFGADIGASFITSEELDTLGELAAQRAARHGKEVDISAIATVDDYVKAFAATSAPC</sequence>
<accession>A0A2N4TJG2</accession>
<gene>
    <name evidence="1" type="ORF">C0Q88_25890</name>
</gene>
<organism evidence="1 2">
    <name type="scientific">Ralstonia pickettii</name>
    <name type="common">Burkholderia pickettii</name>
    <dbReference type="NCBI Taxonomy" id="329"/>
    <lineage>
        <taxon>Bacteria</taxon>
        <taxon>Pseudomonadati</taxon>
        <taxon>Pseudomonadota</taxon>
        <taxon>Betaproteobacteria</taxon>
        <taxon>Burkholderiales</taxon>
        <taxon>Burkholderiaceae</taxon>
        <taxon>Ralstonia</taxon>
    </lineage>
</organism>
<dbReference type="AlphaFoldDB" id="A0A2N4TJG2"/>
<protein>
    <submittedName>
        <fullName evidence="1">Uncharacterized protein</fullName>
    </submittedName>
</protein>
<proteinExistence type="predicted"/>
<evidence type="ECO:0000313" key="1">
    <source>
        <dbReference type="EMBL" id="PLC39837.1"/>
    </source>
</evidence>
<dbReference type="Proteomes" id="UP000234456">
    <property type="component" value="Unassembled WGS sequence"/>
</dbReference>
<comment type="caution">
    <text evidence="1">The sequence shown here is derived from an EMBL/GenBank/DDBJ whole genome shotgun (WGS) entry which is preliminary data.</text>
</comment>
<dbReference type="EMBL" id="PKQE01000010">
    <property type="protein sequence ID" value="PLC39837.1"/>
    <property type="molecule type" value="Genomic_DNA"/>
</dbReference>
<reference evidence="1 2" key="1">
    <citation type="submission" date="2017-12" db="EMBL/GenBank/DDBJ databases">
        <title>Draft genome sequence of Ralstonia pickettii 52.</title>
        <authorList>
            <person name="Zheng B."/>
        </authorList>
    </citation>
    <scope>NUCLEOTIDE SEQUENCE [LARGE SCALE GENOMIC DNA]</scope>
    <source>
        <strain evidence="1 2">52</strain>
    </source>
</reference>